<name>A0A645ELR9_9ZZZZ</name>
<accession>A0A645ELR9</accession>
<dbReference type="AlphaFoldDB" id="A0A645ELR9"/>
<reference evidence="1" key="1">
    <citation type="submission" date="2019-08" db="EMBL/GenBank/DDBJ databases">
        <authorList>
            <person name="Kucharzyk K."/>
            <person name="Murdoch R.W."/>
            <person name="Higgins S."/>
            <person name="Loffler F."/>
        </authorList>
    </citation>
    <scope>NUCLEOTIDE SEQUENCE</scope>
</reference>
<organism evidence="1">
    <name type="scientific">bioreactor metagenome</name>
    <dbReference type="NCBI Taxonomy" id="1076179"/>
    <lineage>
        <taxon>unclassified sequences</taxon>
        <taxon>metagenomes</taxon>
        <taxon>ecological metagenomes</taxon>
    </lineage>
</organism>
<protein>
    <submittedName>
        <fullName evidence="1">Uncharacterized protein</fullName>
    </submittedName>
</protein>
<gene>
    <name evidence="1" type="ORF">SDC9_149602</name>
</gene>
<proteinExistence type="predicted"/>
<dbReference type="EMBL" id="VSSQ01048328">
    <property type="protein sequence ID" value="MPN02386.1"/>
    <property type="molecule type" value="Genomic_DNA"/>
</dbReference>
<comment type="caution">
    <text evidence="1">The sequence shown here is derived from an EMBL/GenBank/DDBJ whole genome shotgun (WGS) entry which is preliminary data.</text>
</comment>
<evidence type="ECO:0000313" key="1">
    <source>
        <dbReference type="EMBL" id="MPN02386.1"/>
    </source>
</evidence>
<sequence length="240" mass="27387">MKPIIISTEDVRAVLDGRKTMMRQVMKPQPTHWDDGECVYDKDSIVGPELYNPIRVDKDGEQYPGKEVYGIYSDDGEYGCKAPCQPGDVLWVRETWKPEDYQLIDGIWSCAIVYKVGGLNGRVHWPEGSGSIYDLCLVWHSPVAMPREAARLFLRVTDVRVERLNQITNNDILREGFRSESCKICVHDGGSGCDHCFAILNPFRKSWDARNAKRGYGWDANPWVWVIVFEVTKEGDDVQV</sequence>